<evidence type="ECO:0000256" key="12">
    <source>
        <dbReference type="ARBA" id="ARBA00023212"/>
    </source>
</evidence>
<dbReference type="GO" id="GO:0044295">
    <property type="term" value="C:axonal growth cone"/>
    <property type="evidence" value="ECO:0007669"/>
    <property type="project" value="TreeGrafter"/>
</dbReference>
<feature type="region of interest" description="Disordered" evidence="15">
    <location>
        <begin position="295"/>
        <end position="319"/>
    </location>
</feature>
<keyword evidence="10" id="KW-0963">Cytoplasm</keyword>
<dbReference type="GO" id="GO:0005737">
    <property type="term" value="C:cytoplasm"/>
    <property type="evidence" value="ECO:0007669"/>
    <property type="project" value="TreeGrafter"/>
</dbReference>
<feature type="non-terminal residue" evidence="16">
    <location>
        <position position="370"/>
    </location>
</feature>
<evidence type="ECO:0000256" key="6">
    <source>
        <dbReference type="ARBA" id="ARBA00004624"/>
    </source>
</evidence>
<dbReference type="PANTHER" id="PTHR46606:SF3">
    <property type="entry name" value="SHOOTIN-1"/>
    <property type="match status" value="1"/>
</dbReference>
<dbReference type="GO" id="GO:0030027">
    <property type="term" value="C:lamellipodium"/>
    <property type="evidence" value="ECO:0007669"/>
    <property type="project" value="UniProtKB-SubCell"/>
</dbReference>
<dbReference type="PANTHER" id="PTHR46606">
    <property type="entry name" value="SHOOTIN-1"/>
    <property type="match status" value="1"/>
</dbReference>
<evidence type="ECO:0000256" key="4">
    <source>
        <dbReference type="ARBA" id="ARBA00004489"/>
    </source>
</evidence>
<evidence type="ECO:0000256" key="15">
    <source>
        <dbReference type="SAM" id="MobiDB-lite"/>
    </source>
</evidence>
<dbReference type="GO" id="GO:0043204">
    <property type="term" value="C:perikaryon"/>
    <property type="evidence" value="ECO:0007669"/>
    <property type="project" value="UniProtKB-SubCell"/>
</dbReference>
<keyword evidence="13" id="KW-0966">Cell projection</keyword>
<dbReference type="GO" id="GO:0030175">
    <property type="term" value="C:filopodium"/>
    <property type="evidence" value="ECO:0007669"/>
    <property type="project" value="UniProtKB-SubCell"/>
</dbReference>
<comment type="caution">
    <text evidence="16">The sequence shown here is derived from an EMBL/GenBank/DDBJ whole genome shotgun (WGS) entry which is preliminary data.</text>
</comment>
<dbReference type="InterPro" id="IPR024849">
    <property type="entry name" value="Shootin-1"/>
</dbReference>
<dbReference type="AlphaFoldDB" id="A0A8J7P593"/>
<dbReference type="GO" id="GO:2001224">
    <property type="term" value="P:positive regulation of neuron migration"/>
    <property type="evidence" value="ECO:0007669"/>
    <property type="project" value="TreeGrafter"/>
</dbReference>
<evidence type="ECO:0000256" key="1">
    <source>
        <dbReference type="ARBA" id="ARBA00004245"/>
    </source>
</evidence>
<proteinExistence type="inferred from homology"/>
<evidence type="ECO:0000313" key="16">
    <source>
        <dbReference type="EMBL" id="MBN3324369.1"/>
    </source>
</evidence>
<evidence type="ECO:0000256" key="8">
    <source>
        <dbReference type="ARBA" id="ARBA00017666"/>
    </source>
</evidence>
<dbReference type="Proteomes" id="UP000736164">
    <property type="component" value="Unassembled WGS sequence"/>
</dbReference>
<evidence type="ECO:0000256" key="2">
    <source>
        <dbReference type="ARBA" id="ARBA00004484"/>
    </source>
</evidence>
<evidence type="ECO:0000256" key="3">
    <source>
        <dbReference type="ARBA" id="ARBA00004486"/>
    </source>
</evidence>
<keyword evidence="12" id="KW-0206">Cytoskeleton</keyword>
<dbReference type="GO" id="GO:0005856">
    <property type="term" value="C:cytoskeleton"/>
    <property type="evidence" value="ECO:0007669"/>
    <property type="project" value="UniProtKB-SubCell"/>
</dbReference>
<organism evidence="16 17">
    <name type="scientific">Atractosteus spatula</name>
    <name type="common">Alligator gar</name>
    <name type="synonym">Lepisosteus spatula</name>
    <dbReference type="NCBI Taxonomy" id="7917"/>
    <lineage>
        <taxon>Eukaryota</taxon>
        <taxon>Metazoa</taxon>
        <taxon>Chordata</taxon>
        <taxon>Craniata</taxon>
        <taxon>Vertebrata</taxon>
        <taxon>Euteleostomi</taxon>
        <taxon>Actinopterygii</taxon>
        <taxon>Neopterygii</taxon>
        <taxon>Holostei</taxon>
        <taxon>Semionotiformes</taxon>
        <taxon>Lepisosteidae</taxon>
        <taxon>Atractosteus</taxon>
    </lineage>
</organism>
<evidence type="ECO:0000256" key="14">
    <source>
        <dbReference type="SAM" id="Coils"/>
    </source>
</evidence>
<gene>
    <name evidence="16" type="primary">Shtn1_1</name>
    <name evidence="16" type="ORF">GTO95_0012853</name>
</gene>
<dbReference type="GO" id="GO:0048812">
    <property type="term" value="P:neuron projection morphogenesis"/>
    <property type="evidence" value="ECO:0007669"/>
    <property type="project" value="TreeGrafter"/>
</dbReference>
<dbReference type="EMBL" id="JAAWVO010070603">
    <property type="protein sequence ID" value="MBN3324369.1"/>
    <property type="molecule type" value="Genomic_DNA"/>
</dbReference>
<reference evidence="16" key="1">
    <citation type="journal article" date="2021" name="Cell">
        <title>Tracing the genetic footprints of vertebrate landing in non-teleost ray-finned fishes.</title>
        <authorList>
            <person name="Bi X."/>
            <person name="Wang K."/>
            <person name="Yang L."/>
            <person name="Pan H."/>
            <person name="Jiang H."/>
            <person name="Wei Q."/>
            <person name="Fang M."/>
            <person name="Yu H."/>
            <person name="Zhu C."/>
            <person name="Cai Y."/>
            <person name="He Y."/>
            <person name="Gan X."/>
            <person name="Zeng H."/>
            <person name="Yu D."/>
            <person name="Zhu Y."/>
            <person name="Jiang H."/>
            <person name="Qiu Q."/>
            <person name="Yang H."/>
            <person name="Zhang Y.E."/>
            <person name="Wang W."/>
            <person name="Zhu M."/>
            <person name="He S."/>
            <person name="Zhang G."/>
        </authorList>
    </citation>
    <scope>NUCLEOTIDE SEQUENCE</scope>
    <source>
        <strain evidence="16">Allg_001</strain>
    </source>
</reference>
<evidence type="ECO:0000256" key="5">
    <source>
        <dbReference type="ARBA" id="ARBA00004510"/>
    </source>
</evidence>
<evidence type="ECO:0000256" key="7">
    <source>
        <dbReference type="ARBA" id="ARBA00010041"/>
    </source>
</evidence>
<keyword evidence="9" id="KW-0217">Developmental protein</keyword>
<evidence type="ECO:0000256" key="13">
    <source>
        <dbReference type="ARBA" id="ARBA00023273"/>
    </source>
</evidence>
<evidence type="ECO:0000256" key="11">
    <source>
        <dbReference type="ARBA" id="ARBA00023054"/>
    </source>
</evidence>
<feature type="coiled-coil region" evidence="14">
    <location>
        <begin position="116"/>
        <end position="203"/>
    </location>
</feature>
<sequence>MKTYDTFSFSSVSRLVIEEVTVIQDNLDIEISCRKSAESLASKRKYCAGRDKDSTKYQQILQLNRENKSLKRKSMLYQSQLGPEVISAINFEEEDSAVENEDSPVTCSSLHCRRQITELQDQLSSALEEKKKFANELEMLRQTLEKVTDELKKEKQENIVLFTETVQQKKILTKFNRVSRLALEEYEELQENLELEKDLRREAEGFAQEMLVEQKKLKRQSQLLLQSASPSEQLCRALEDVSRLTQILETERLQHQQEMKTVRQQLQDSTLLKEMGVLQQKVELLEEEKKDWEDKYQKSDEQARDLRHREMERKPSKSALQELKGVLDTMKISSQAQYRNVSKVKVAQTELEKILLRRRCACEQTEEGRE</sequence>
<evidence type="ECO:0000313" key="17">
    <source>
        <dbReference type="Proteomes" id="UP000736164"/>
    </source>
</evidence>
<feature type="non-terminal residue" evidence="16">
    <location>
        <position position="1"/>
    </location>
</feature>
<comment type="similarity">
    <text evidence="7">Belongs to the shootin family.</text>
</comment>
<comment type="subcellular location">
    <subcellularLocation>
        <location evidence="4">Cell projection</location>
        <location evidence="4">Axon</location>
    </subcellularLocation>
    <subcellularLocation>
        <location evidence="3">Cell projection</location>
        <location evidence="3">Filopodium</location>
    </subcellularLocation>
    <subcellularLocation>
        <location evidence="6">Cell projection</location>
        <location evidence="6">Growth cone</location>
    </subcellularLocation>
    <subcellularLocation>
        <location evidence="5">Cell projection</location>
        <location evidence="5">Lamellipodium</location>
    </subcellularLocation>
    <subcellularLocation>
        <location evidence="1">Cytoplasm</location>
        <location evidence="1">Cytoskeleton</location>
    </subcellularLocation>
    <subcellularLocation>
        <location evidence="2">Perikaryon</location>
    </subcellularLocation>
</comment>
<keyword evidence="11 14" id="KW-0175">Coiled coil</keyword>
<feature type="compositionally biased region" description="Basic and acidic residues" evidence="15">
    <location>
        <begin position="295"/>
        <end position="315"/>
    </location>
</feature>
<accession>A0A8J7P593</accession>
<evidence type="ECO:0000256" key="9">
    <source>
        <dbReference type="ARBA" id="ARBA00022473"/>
    </source>
</evidence>
<evidence type="ECO:0000256" key="10">
    <source>
        <dbReference type="ARBA" id="ARBA00022490"/>
    </source>
</evidence>
<protein>
    <recommendedName>
        <fullName evidence="8">Shootin-1</fullName>
    </recommendedName>
</protein>
<name>A0A8J7P593_ATRSP</name>
<keyword evidence="17" id="KW-1185">Reference proteome</keyword>